<dbReference type="InterPro" id="IPR036397">
    <property type="entry name" value="RNaseH_sf"/>
</dbReference>
<feature type="domain" description="RNase H type-1" evidence="1">
    <location>
        <begin position="147"/>
        <end position="268"/>
    </location>
</feature>
<evidence type="ECO:0000313" key="3">
    <source>
        <dbReference type="Proteomes" id="UP001472677"/>
    </source>
</evidence>
<proteinExistence type="predicted"/>
<dbReference type="InterPro" id="IPR002156">
    <property type="entry name" value="RNaseH_domain"/>
</dbReference>
<dbReference type="SUPFAM" id="SSF53098">
    <property type="entry name" value="Ribonuclease H-like"/>
    <property type="match status" value="1"/>
</dbReference>
<evidence type="ECO:0000313" key="2">
    <source>
        <dbReference type="EMBL" id="KAK8502136.1"/>
    </source>
</evidence>
<keyword evidence="3" id="KW-1185">Reference proteome</keyword>
<dbReference type="CDD" id="cd06222">
    <property type="entry name" value="RNase_H_like"/>
    <property type="match status" value="1"/>
</dbReference>
<dbReference type="PANTHER" id="PTHR47074:SF61">
    <property type="entry name" value="RNASE H TYPE-1 DOMAIN-CONTAINING PROTEIN"/>
    <property type="match status" value="1"/>
</dbReference>
<gene>
    <name evidence="2" type="ORF">V6N12_012586</name>
</gene>
<reference evidence="2 3" key="1">
    <citation type="journal article" date="2024" name="G3 (Bethesda)">
        <title>Genome assembly of Hibiscus sabdariffa L. provides insights into metabolisms of medicinal natural products.</title>
        <authorList>
            <person name="Kim T."/>
        </authorList>
    </citation>
    <scope>NUCLEOTIDE SEQUENCE [LARGE SCALE GENOMIC DNA]</scope>
    <source>
        <strain evidence="2">TK-2024</strain>
        <tissue evidence="2">Old leaves</tissue>
    </source>
</reference>
<evidence type="ECO:0000259" key="1">
    <source>
        <dbReference type="Pfam" id="PF13456"/>
    </source>
</evidence>
<comment type="caution">
    <text evidence="2">The sequence shown here is derived from an EMBL/GenBank/DDBJ whole genome shotgun (WGS) entry which is preliminary data.</text>
</comment>
<name>A0ABR2B5L1_9ROSI</name>
<dbReference type="Proteomes" id="UP001472677">
    <property type="component" value="Unassembled WGS sequence"/>
</dbReference>
<dbReference type="InterPro" id="IPR044730">
    <property type="entry name" value="RNase_H-like_dom_plant"/>
</dbReference>
<dbReference type="InterPro" id="IPR052929">
    <property type="entry name" value="RNase_H-like_EbsB-rel"/>
</dbReference>
<dbReference type="Gene3D" id="3.30.420.10">
    <property type="entry name" value="Ribonuclease H-like superfamily/Ribonuclease H"/>
    <property type="match status" value="1"/>
</dbReference>
<dbReference type="EMBL" id="JBBPBM010000176">
    <property type="protein sequence ID" value="KAK8502136.1"/>
    <property type="molecule type" value="Genomic_DNA"/>
</dbReference>
<sequence length="296" mass="32809">MHNFLPIFANLLQRRLLVRNLCPLCELNADTTAHLVLFCPIAHQIIDSVGLPPVPILQNSDFSEILAIWFMRADKRHRSLIVLTCWAIWYARNELVHDGTVCSINKASKFIIAFLHELETVEALSVPAKVSKDVKWSPPVDDTIKINFDASFNPSSKSSASGIIARDSHGLAMAACSHPHSEVADAFIAEAIACERAVSFAADLGLRSVQIEGDLLSVIKKFTSATTYRSIISPIINDIQIQRNLFDRITFSFVGRAGNAAAHELAKLGTQFSEPMHWIEEVPTVVDRIVQQDRSP</sequence>
<protein>
    <recommendedName>
        <fullName evidence="1">RNase H type-1 domain-containing protein</fullName>
    </recommendedName>
</protein>
<organism evidence="2 3">
    <name type="scientific">Hibiscus sabdariffa</name>
    <name type="common">roselle</name>
    <dbReference type="NCBI Taxonomy" id="183260"/>
    <lineage>
        <taxon>Eukaryota</taxon>
        <taxon>Viridiplantae</taxon>
        <taxon>Streptophyta</taxon>
        <taxon>Embryophyta</taxon>
        <taxon>Tracheophyta</taxon>
        <taxon>Spermatophyta</taxon>
        <taxon>Magnoliopsida</taxon>
        <taxon>eudicotyledons</taxon>
        <taxon>Gunneridae</taxon>
        <taxon>Pentapetalae</taxon>
        <taxon>rosids</taxon>
        <taxon>malvids</taxon>
        <taxon>Malvales</taxon>
        <taxon>Malvaceae</taxon>
        <taxon>Malvoideae</taxon>
        <taxon>Hibiscus</taxon>
    </lineage>
</organism>
<dbReference type="InterPro" id="IPR012337">
    <property type="entry name" value="RNaseH-like_sf"/>
</dbReference>
<accession>A0ABR2B5L1</accession>
<dbReference type="Pfam" id="PF13456">
    <property type="entry name" value="RVT_3"/>
    <property type="match status" value="1"/>
</dbReference>
<dbReference type="PANTHER" id="PTHR47074">
    <property type="entry name" value="BNAC02G40300D PROTEIN"/>
    <property type="match status" value="1"/>
</dbReference>